<dbReference type="Proteomes" id="UP000185829">
    <property type="component" value="Unassembled WGS sequence"/>
</dbReference>
<dbReference type="PROSITE" id="PS51192">
    <property type="entry name" value="HELICASE_ATP_BIND_1"/>
    <property type="match status" value="1"/>
</dbReference>
<dbReference type="EMBL" id="FTMX01000005">
    <property type="protein sequence ID" value="SIR68510.1"/>
    <property type="molecule type" value="Genomic_DNA"/>
</dbReference>
<keyword evidence="1" id="KW-0378">Hydrolase</keyword>
<name>A0A9X8RAW1_9BACI</name>
<dbReference type="Pfam" id="PF04851">
    <property type="entry name" value="ResIII"/>
    <property type="match status" value="1"/>
</dbReference>
<keyword evidence="3" id="KW-0547">Nucleotide-binding</keyword>
<dbReference type="GO" id="GO:0004386">
    <property type="term" value="F:helicase activity"/>
    <property type="evidence" value="ECO:0007669"/>
    <property type="project" value="UniProtKB-KW"/>
</dbReference>
<dbReference type="Gene3D" id="3.40.50.300">
    <property type="entry name" value="P-loop containing nucleotide triphosphate hydrolases"/>
    <property type="match status" value="1"/>
</dbReference>
<dbReference type="AlphaFoldDB" id="A0A9X8RAW1"/>
<dbReference type="InterPro" id="IPR027417">
    <property type="entry name" value="P-loop_NTPase"/>
</dbReference>
<dbReference type="GO" id="GO:0016787">
    <property type="term" value="F:hydrolase activity"/>
    <property type="evidence" value="ECO:0007669"/>
    <property type="project" value="UniProtKB-KW"/>
</dbReference>
<accession>A0A9X8RAW1</accession>
<comment type="caution">
    <text evidence="3">The sequence shown here is derived from an EMBL/GenBank/DDBJ whole genome shotgun (WGS) entry which is preliminary data.</text>
</comment>
<proteinExistence type="predicted"/>
<feature type="domain" description="Helicase ATP-binding" evidence="2">
    <location>
        <begin position="16"/>
        <end position="170"/>
    </location>
</feature>
<dbReference type="InterPro" id="IPR014001">
    <property type="entry name" value="Helicase_ATP-bd"/>
</dbReference>
<evidence type="ECO:0000313" key="3">
    <source>
        <dbReference type="EMBL" id="SIR68510.1"/>
    </source>
</evidence>
<evidence type="ECO:0000313" key="4">
    <source>
        <dbReference type="Proteomes" id="UP000185829"/>
    </source>
</evidence>
<reference evidence="3 4" key="1">
    <citation type="submission" date="2017-01" db="EMBL/GenBank/DDBJ databases">
        <authorList>
            <person name="Varghese N."/>
            <person name="Submissions S."/>
        </authorList>
    </citation>
    <scope>NUCLEOTIDE SEQUENCE [LARGE SCALE GENOMIC DNA]</scope>
    <source>
        <strain evidence="3 4">RUG2-6</strain>
    </source>
</reference>
<dbReference type="SMART" id="SM00487">
    <property type="entry name" value="DEXDc"/>
    <property type="match status" value="1"/>
</dbReference>
<dbReference type="GO" id="GO:0003677">
    <property type="term" value="F:DNA binding"/>
    <property type="evidence" value="ECO:0007669"/>
    <property type="project" value="InterPro"/>
</dbReference>
<dbReference type="SUPFAM" id="SSF52540">
    <property type="entry name" value="P-loop containing nucleoside triphosphate hydrolases"/>
    <property type="match status" value="1"/>
</dbReference>
<dbReference type="RefSeq" id="WP_076369096.1">
    <property type="nucleotide sequence ID" value="NZ_FTMX01000005.1"/>
</dbReference>
<gene>
    <name evidence="3" type="ORF">SAMN05878482_10527</name>
</gene>
<dbReference type="GO" id="GO:0005524">
    <property type="term" value="F:ATP binding"/>
    <property type="evidence" value="ECO:0007669"/>
    <property type="project" value="InterPro"/>
</dbReference>
<organism evidence="3 4">
    <name type="scientific">Peribacillus simplex</name>
    <dbReference type="NCBI Taxonomy" id="1478"/>
    <lineage>
        <taxon>Bacteria</taxon>
        <taxon>Bacillati</taxon>
        <taxon>Bacillota</taxon>
        <taxon>Bacilli</taxon>
        <taxon>Bacillales</taxon>
        <taxon>Bacillaceae</taxon>
        <taxon>Peribacillus</taxon>
    </lineage>
</organism>
<keyword evidence="3" id="KW-0067">ATP-binding</keyword>
<evidence type="ECO:0000259" key="2">
    <source>
        <dbReference type="PROSITE" id="PS51192"/>
    </source>
</evidence>
<dbReference type="PROSITE" id="PS00690">
    <property type="entry name" value="DEAH_ATP_HELICASE"/>
    <property type="match status" value="1"/>
</dbReference>
<sequence>MKNKIYVSNVITTDVIKKLEPGKNYLIGSEMGSGKNFWERKVLLPYTSINNQKVLLLTHRTQSLKQQENYLEDYRQERERQFQGGMFDLMSYQAFEKFLHRNDPVLNTYHYIVLDEAHCLVGDSAFNTRTELIFNYLNQNDKAVKILMTGTYDGLYYLPWENKLEVLKEADYYNNNIKDLFRYEQDETVLSVVQDEVEKGNKVLVFHKSKETMSDFNIGNSKALHSGNRENSLEFKQIATTQKFECDVLNTTRLMTEATEIKDDSVETIVINGISDIDTFVQAPARARVGEVNVYYKRISKRSIAARLRNLEKQLDYYNKFKELGEVNFVEEHGIDVIGKQMKAFFLDTVIDPISHQKYTRLRVHNCGLAFLRYQYDMYEFMNQLGFEAFFEKYFPNIQYVDVEQLKRVDFIQLDIVENYVDKKVFKDQQEELVNMICQKYGLRGKNGSTKIGMKTINSFFEENNIRFIISNKKESRGEHRNKMYWIINKIN</sequence>
<keyword evidence="3" id="KW-0347">Helicase</keyword>
<protein>
    <submittedName>
        <fullName evidence="3">Superfamily II DNA or RNA helicase</fullName>
    </submittedName>
</protein>
<evidence type="ECO:0000256" key="1">
    <source>
        <dbReference type="ARBA" id="ARBA00022801"/>
    </source>
</evidence>
<dbReference type="InterPro" id="IPR006935">
    <property type="entry name" value="Helicase/UvrB_N"/>
</dbReference>
<dbReference type="InterPro" id="IPR002464">
    <property type="entry name" value="DNA/RNA_helicase_DEAH_CS"/>
</dbReference>